<evidence type="ECO:0000313" key="4">
    <source>
        <dbReference type="EMBL" id="MUN29593.1"/>
    </source>
</evidence>
<name>A0A6A9QUU9_SULME</name>
<evidence type="ECO:0000259" key="3">
    <source>
        <dbReference type="PROSITE" id="PS51668"/>
    </source>
</evidence>
<dbReference type="PROSITE" id="PS51668">
    <property type="entry name" value="TSAA_2"/>
    <property type="match status" value="1"/>
</dbReference>
<dbReference type="SUPFAM" id="SSF118196">
    <property type="entry name" value="YaeB-like"/>
    <property type="match status" value="1"/>
</dbReference>
<sequence length="19" mass="2045">MKLVGVDAFDSTPVLDIKP</sequence>
<feature type="domain" description="TsaA-like" evidence="3">
    <location>
        <begin position="1"/>
        <end position="19"/>
    </location>
</feature>
<protein>
    <recommendedName>
        <fullName evidence="3">TsaA-like domain-containing protein</fullName>
    </recommendedName>
</protein>
<dbReference type="Proteomes" id="UP000470772">
    <property type="component" value="Unassembled WGS sequence"/>
</dbReference>
<keyword evidence="5" id="KW-1185">Reference proteome</keyword>
<dbReference type="AlphaFoldDB" id="A0A6A9QUU9"/>
<dbReference type="EMBL" id="WGGD01000005">
    <property type="protein sequence ID" value="MUN29593.1"/>
    <property type="molecule type" value="Genomic_DNA"/>
</dbReference>
<dbReference type="InterPro" id="IPR023370">
    <property type="entry name" value="TrmO-like_N"/>
</dbReference>
<gene>
    <name evidence="4" type="ORF">GC250_09115</name>
</gene>
<dbReference type="InterPro" id="IPR036414">
    <property type="entry name" value="YaeB_N_sf"/>
</dbReference>
<evidence type="ECO:0000256" key="1">
    <source>
        <dbReference type="ARBA" id="ARBA00022691"/>
    </source>
</evidence>
<comment type="caution">
    <text evidence="4">The sequence shown here is derived from an EMBL/GenBank/DDBJ whole genome shotgun (WGS) entry which is preliminary data.</text>
</comment>
<organism evidence="4 5">
    <name type="scientific">Sulfuracidifex metallicus DSM 6482 = JCM 9184</name>
    <dbReference type="NCBI Taxonomy" id="523847"/>
    <lineage>
        <taxon>Archaea</taxon>
        <taxon>Thermoproteota</taxon>
        <taxon>Thermoprotei</taxon>
        <taxon>Sulfolobales</taxon>
        <taxon>Sulfolobaceae</taxon>
        <taxon>Sulfuracidifex</taxon>
    </lineage>
</organism>
<dbReference type="InterPro" id="IPR036413">
    <property type="entry name" value="YaeB-like_sf"/>
</dbReference>
<evidence type="ECO:0000313" key="5">
    <source>
        <dbReference type="Proteomes" id="UP000470772"/>
    </source>
</evidence>
<comment type="similarity">
    <text evidence="2">Belongs to the tRNA methyltransferase O family.</text>
</comment>
<reference evidence="4 5" key="1">
    <citation type="submission" date="2019-10" db="EMBL/GenBank/DDBJ databases">
        <title>Sequencing and Assembly of Multiple Reported Metal-Biooxidizing Members of the Extremely Thermoacidophilic Archaeal Family Sulfolobaceae.</title>
        <authorList>
            <person name="Counts J.A."/>
            <person name="Kelly R.M."/>
        </authorList>
    </citation>
    <scope>NUCLEOTIDE SEQUENCE [LARGE SCALE GENOMIC DNA]</scope>
    <source>
        <strain evidence="4 5">DSM 6482</strain>
    </source>
</reference>
<accession>A0A6A9QUU9</accession>
<evidence type="ECO:0000256" key="2">
    <source>
        <dbReference type="ARBA" id="ARBA00033753"/>
    </source>
</evidence>
<keyword evidence="1" id="KW-0949">S-adenosyl-L-methionine</keyword>
<proteinExistence type="inferred from homology"/>
<dbReference type="Gene3D" id="2.40.30.70">
    <property type="entry name" value="YaeB-like"/>
    <property type="match status" value="1"/>
</dbReference>